<evidence type="ECO:0000313" key="6">
    <source>
        <dbReference type="Proteomes" id="UP000266385"/>
    </source>
</evidence>
<evidence type="ECO:0000256" key="1">
    <source>
        <dbReference type="ARBA" id="ARBA00022630"/>
    </source>
</evidence>
<keyword evidence="1" id="KW-0285">Flavoprotein</keyword>
<dbReference type="InterPro" id="IPR050627">
    <property type="entry name" value="Nitroreductase/BluB"/>
</dbReference>
<evidence type="ECO:0000256" key="2">
    <source>
        <dbReference type="ARBA" id="ARBA00022643"/>
    </source>
</evidence>
<dbReference type="Gene3D" id="3.40.109.10">
    <property type="entry name" value="NADH Oxidase"/>
    <property type="match status" value="1"/>
</dbReference>
<evidence type="ECO:0000256" key="3">
    <source>
        <dbReference type="ARBA" id="ARBA00023002"/>
    </source>
</evidence>
<accession>A0A399RBE7</accession>
<dbReference type="SUPFAM" id="SSF55469">
    <property type="entry name" value="FMN-dependent nitroreductase-like"/>
    <property type="match status" value="1"/>
</dbReference>
<dbReference type="AlphaFoldDB" id="A0A399RBE7"/>
<comment type="caution">
    <text evidence="5">The sequence shown here is derived from an EMBL/GenBank/DDBJ whole genome shotgun (WGS) entry which is preliminary data.</text>
</comment>
<proteinExistence type="predicted"/>
<dbReference type="Pfam" id="PF00881">
    <property type="entry name" value="Nitroreductase"/>
    <property type="match status" value="1"/>
</dbReference>
<keyword evidence="3" id="KW-0560">Oxidoreductase</keyword>
<dbReference type="InterPro" id="IPR000415">
    <property type="entry name" value="Nitroreductase-like"/>
</dbReference>
<dbReference type="Proteomes" id="UP000266385">
    <property type="component" value="Unassembled WGS sequence"/>
</dbReference>
<protein>
    <submittedName>
        <fullName evidence="5">Nitroreductase</fullName>
    </submittedName>
</protein>
<keyword evidence="6" id="KW-1185">Reference proteome</keyword>
<evidence type="ECO:0000313" key="5">
    <source>
        <dbReference type="EMBL" id="RIJ27964.1"/>
    </source>
</evidence>
<dbReference type="PANTHER" id="PTHR23026:SF90">
    <property type="entry name" value="IODOTYROSINE DEIODINASE 1"/>
    <property type="match status" value="1"/>
</dbReference>
<feature type="domain" description="Nitroreductase" evidence="4">
    <location>
        <begin position="8"/>
        <end position="197"/>
    </location>
</feature>
<dbReference type="RefSeq" id="WP_119376500.1">
    <property type="nucleotide sequence ID" value="NZ_QWFX01000013.1"/>
</dbReference>
<gene>
    <name evidence="5" type="ORF">D1223_11105</name>
</gene>
<dbReference type="CDD" id="cd02136">
    <property type="entry name" value="PnbA_NfnB-like"/>
    <property type="match status" value="1"/>
</dbReference>
<name>A0A399RBE7_9PROT</name>
<dbReference type="OrthoDB" id="9802510at2"/>
<dbReference type="InterPro" id="IPR029479">
    <property type="entry name" value="Nitroreductase"/>
</dbReference>
<dbReference type="GO" id="GO:0016491">
    <property type="term" value="F:oxidoreductase activity"/>
    <property type="evidence" value="ECO:0007669"/>
    <property type="project" value="UniProtKB-KW"/>
</dbReference>
<dbReference type="PANTHER" id="PTHR23026">
    <property type="entry name" value="NADPH NITROREDUCTASE"/>
    <property type="match status" value="1"/>
</dbReference>
<keyword evidence="2" id="KW-0288">FMN</keyword>
<sequence>MDVKQAVNQRISTRAFLDKPISEAEVRDWLETAQRAPSGGNLQPWRTIVVTGDEKQAVIDLAQKKLAGNPRGEPTDRPIYPPDLWEPHESRRRRVGEMMYEKLGIPREDKAGRIQWFSRNFRFFDAPIAVFFVIDKRMGHGQWAHTGMYMQTLALLAEERGWGSCFQECWGILRDTLHDHFQLGETEMLYCGMAVGWPDPDHPVNQLRAERASVDEIAELKGF</sequence>
<dbReference type="EMBL" id="QWFX01000013">
    <property type="protein sequence ID" value="RIJ27964.1"/>
    <property type="molecule type" value="Genomic_DNA"/>
</dbReference>
<evidence type="ECO:0000259" key="4">
    <source>
        <dbReference type="Pfam" id="PF00881"/>
    </source>
</evidence>
<organism evidence="5 6">
    <name type="scientific">Henriciella mobilis</name>
    <dbReference type="NCBI Taxonomy" id="2305467"/>
    <lineage>
        <taxon>Bacteria</taxon>
        <taxon>Pseudomonadati</taxon>
        <taxon>Pseudomonadota</taxon>
        <taxon>Alphaproteobacteria</taxon>
        <taxon>Hyphomonadales</taxon>
        <taxon>Hyphomonadaceae</taxon>
        <taxon>Henriciella</taxon>
    </lineage>
</organism>
<reference evidence="5 6" key="1">
    <citation type="submission" date="2018-08" db="EMBL/GenBank/DDBJ databases">
        <title>Henriciella mobilis sp. nov., isolated from seawater.</title>
        <authorList>
            <person name="Cheng H."/>
            <person name="Wu Y.-H."/>
            <person name="Xu X.-W."/>
            <person name="Guo L.-L."/>
        </authorList>
    </citation>
    <scope>NUCLEOTIDE SEQUENCE [LARGE SCALE GENOMIC DNA]</scope>
    <source>
        <strain evidence="5 6">JN25</strain>
    </source>
</reference>